<evidence type="ECO:0000313" key="5">
    <source>
        <dbReference type="Proteomes" id="UP000572680"/>
    </source>
</evidence>
<reference evidence="4 5" key="1">
    <citation type="submission" date="2020-08" db="EMBL/GenBank/DDBJ databases">
        <title>Genomic Encyclopedia of Type Strains, Phase IV (KMG-IV): sequencing the most valuable type-strain genomes for metagenomic binning, comparative biology and taxonomic classification.</title>
        <authorList>
            <person name="Goeker M."/>
        </authorList>
    </citation>
    <scope>NUCLEOTIDE SEQUENCE [LARGE SCALE GENOMIC DNA]</scope>
    <source>
        <strain evidence="4 5">DSM 44197</strain>
    </source>
</reference>
<organism evidence="4 5">
    <name type="scientific">Actinomadura namibiensis</name>
    <dbReference type="NCBI Taxonomy" id="182080"/>
    <lineage>
        <taxon>Bacteria</taxon>
        <taxon>Bacillati</taxon>
        <taxon>Actinomycetota</taxon>
        <taxon>Actinomycetes</taxon>
        <taxon>Streptosporangiales</taxon>
        <taxon>Thermomonosporaceae</taxon>
        <taxon>Actinomadura</taxon>
    </lineage>
</organism>
<dbReference type="PROSITE" id="PS51677">
    <property type="entry name" value="NODB"/>
    <property type="match status" value="1"/>
</dbReference>
<evidence type="ECO:0000256" key="2">
    <source>
        <dbReference type="ARBA" id="ARBA00022729"/>
    </source>
</evidence>
<dbReference type="Gene3D" id="3.20.20.370">
    <property type="entry name" value="Glycoside hydrolase/deacetylase"/>
    <property type="match status" value="1"/>
</dbReference>
<dbReference type="InterPro" id="IPR011330">
    <property type="entry name" value="Glyco_hydro/deAcase_b/a-brl"/>
</dbReference>
<keyword evidence="2" id="KW-0732">Signal</keyword>
<comment type="caution">
    <text evidence="4">The sequence shown here is derived from an EMBL/GenBank/DDBJ whole genome shotgun (WGS) entry which is preliminary data.</text>
</comment>
<evidence type="ECO:0000259" key="3">
    <source>
        <dbReference type="PROSITE" id="PS51677"/>
    </source>
</evidence>
<dbReference type="InterPro" id="IPR002509">
    <property type="entry name" value="NODB_dom"/>
</dbReference>
<proteinExistence type="predicted"/>
<dbReference type="PANTHER" id="PTHR34216">
    <property type="match status" value="1"/>
</dbReference>
<dbReference type="CDD" id="cd10918">
    <property type="entry name" value="CE4_NodB_like_5s_6s"/>
    <property type="match status" value="1"/>
</dbReference>
<accession>A0A7W3QKC5</accession>
<name>A0A7W3QKC5_ACTNM</name>
<keyword evidence="5" id="KW-1185">Reference proteome</keyword>
<dbReference type="GO" id="GO:0005576">
    <property type="term" value="C:extracellular region"/>
    <property type="evidence" value="ECO:0007669"/>
    <property type="project" value="UniProtKB-SubCell"/>
</dbReference>
<sequence>MTVGIATMPFVLMYHSVDTYEHDPHLITVSPDRFDRQMRWLQARGLRGVSVRELLDAQAAGSARGLVALTFDDGYADFATRVTPLLVRYGFTATVFMVAGHVAGRNEWDDGPRKPLMDHQQLRAVADVGMEVASHGLRHRRLPDLTESELHEELHGSRDALERMVDRPVRGFAYPYGVLTAREAEAVEKAGYDYGCAIWDEHPCRHALARTYVGERDHRLRLTAKALRHRLRWRTRI</sequence>
<evidence type="ECO:0000256" key="1">
    <source>
        <dbReference type="ARBA" id="ARBA00004613"/>
    </source>
</evidence>
<dbReference type="Proteomes" id="UP000572680">
    <property type="component" value="Unassembled WGS sequence"/>
</dbReference>
<dbReference type="GO" id="GO:0005975">
    <property type="term" value="P:carbohydrate metabolic process"/>
    <property type="evidence" value="ECO:0007669"/>
    <property type="project" value="InterPro"/>
</dbReference>
<protein>
    <submittedName>
        <fullName evidence="4">Peptidoglycan/xylan/chitin deacetylase (PgdA/CDA1 family)</fullName>
    </submittedName>
</protein>
<dbReference type="SUPFAM" id="SSF88713">
    <property type="entry name" value="Glycoside hydrolase/deacetylase"/>
    <property type="match status" value="1"/>
</dbReference>
<comment type="subcellular location">
    <subcellularLocation>
        <location evidence="1">Secreted</location>
    </subcellularLocation>
</comment>
<dbReference type="EMBL" id="JACJIA010000002">
    <property type="protein sequence ID" value="MBA8950262.1"/>
    <property type="molecule type" value="Genomic_DNA"/>
</dbReference>
<dbReference type="RefSeq" id="WP_246442383.1">
    <property type="nucleotide sequence ID" value="NZ_BAAALP010000035.1"/>
</dbReference>
<dbReference type="PANTHER" id="PTHR34216:SF3">
    <property type="entry name" value="POLY-BETA-1,6-N-ACETYL-D-GLUCOSAMINE N-DEACETYLASE"/>
    <property type="match status" value="1"/>
</dbReference>
<evidence type="ECO:0000313" key="4">
    <source>
        <dbReference type="EMBL" id="MBA8950262.1"/>
    </source>
</evidence>
<feature type="domain" description="NodB homology" evidence="3">
    <location>
        <begin position="65"/>
        <end position="237"/>
    </location>
</feature>
<dbReference type="Pfam" id="PF01522">
    <property type="entry name" value="Polysacc_deac_1"/>
    <property type="match status" value="1"/>
</dbReference>
<dbReference type="AlphaFoldDB" id="A0A7W3QKC5"/>
<gene>
    <name evidence="4" type="ORF">HNR61_001875</name>
</gene>
<dbReference type="InterPro" id="IPR051398">
    <property type="entry name" value="Polysacch_Deacetylase"/>
</dbReference>
<dbReference type="GO" id="GO:0016810">
    <property type="term" value="F:hydrolase activity, acting on carbon-nitrogen (but not peptide) bonds"/>
    <property type="evidence" value="ECO:0007669"/>
    <property type="project" value="InterPro"/>
</dbReference>